<dbReference type="KEGG" id="psco:LY89DRAFT_457630"/>
<dbReference type="AlphaFoldDB" id="A0A194XHG8"/>
<dbReference type="Proteomes" id="UP000070700">
    <property type="component" value="Unassembled WGS sequence"/>
</dbReference>
<accession>A0A194XHG8</accession>
<protein>
    <submittedName>
        <fullName evidence="2">Uncharacterized protein</fullName>
    </submittedName>
</protein>
<reference evidence="2 3" key="1">
    <citation type="submission" date="2015-10" db="EMBL/GenBank/DDBJ databases">
        <title>Full genome of DAOMC 229536 Phialocephala scopiformis, a fungal endophyte of spruce producing the potent anti-insectan compound rugulosin.</title>
        <authorList>
            <consortium name="DOE Joint Genome Institute"/>
            <person name="Walker A.K."/>
            <person name="Frasz S.L."/>
            <person name="Seifert K.A."/>
            <person name="Miller J.D."/>
            <person name="Mondo S.J."/>
            <person name="Labutti K."/>
            <person name="Lipzen A."/>
            <person name="Dockter R."/>
            <person name="Kennedy M."/>
            <person name="Grigoriev I.V."/>
            <person name="Spatafora J.W."/>
        </authorList>
    </citation>
    <scope>NUCLEOTIDE SEQUENCE [LARGE SCALE GENOMIC DNA]</scope>
    <source>
        <strain evidence="2 3">CBS 120377</strain>
    </source>
</reference>
<sequence>MSALSFTSYLSHQIAHTDDFTESAALQTVQRVTLGMLHMVDSKKPSSTAIQLAKDRAATPAAPTPTLSPPTISSLINTEKLILPTRLASFLTFTSRFSHSYASNFYAACTDLAILETISLTPRGEREDEIQDWIEEQIPLAQLGYFKAKKRNMLEKVMLETVIGGVQIGLVMGMGTLRNALEELDAEWDEVGGEAKRSSASMKSGDKKRLEEWITEGVDFIADLEVLKEVIGERYAGPVGDGYKKLATDMCTEGIGSQSEARGESGSPESFVSVGDESKVYGPAPAIPERSSKRMAQYLGR</sequence>
<proteinExistence type="predicted"/>
<name>A0A194XHG8_MOLSC</name>
<dbReference type="OrthoDB" id="10612950at2759"/>
<dbReference type="InParanoid" id="A0A194XHG8"/>
<keyword evidence="3" id="KW-1185">Reference proteome</keyword>
<organism evidence="2 3">
    <name type="scientific">Mollisia scopiformis</name>
    <name type="common">Conifer needle endophyte fungus</name>
    <name type="synonym">Phialocephala scopiformis</name>
    <dbReference type="NCBI Taxonomy" id="149040"/>
    <lineage>
        <taxon>Eukaryota</taxon>
        <taxon>Fungi</taxon>
        <taxon>Dikarya</taxon>
        <taxon>Ascomycota</taxon>
        <taxon>Pezizomycotina</taxon>
        <taxon>Leotiomycetes</taxon>
        <taxon>Helotiales</taxon>
        <taxon>Mollisiaceae</taxon>
        <taxon>Mollisia</taxon>
    </lineage>
</organism>
<evidence type="ECO:0000313" key="3">
    <source>
        <dbReference type="Proteomes" id="UP000070700"/>
    </source>
</evidence>
<feature type="region of interest" description="Disordered" evidence="1">
    <location>
        <begin position="255"/>
        <end position="301"/>
    </location>
</feature>
<evidence type="ECO:0000256" key="1">
    <source>
        <dbReference type="SAM" id="MobiDB-lite"/>
    </source>
</evidence>
<gene>
    <name evidence="2" type="ORF">LY89DRAFT_457630</name>
</gene>
<dbReference type="EMBL" id="KQ947410">
    <property type="protein sequence ID" value="KUJ19660.1"/>
    <property type="molecule type" value="Genomic_DNA"/>
</dbReference>
<dbReference type="GeneID" id="28817382"/>
<dbReference type="RefSeq" id="XP_018074015.1">
    <property type="nucleotide sequence ID" value="XM_018207656.1"/>
</dbReference>
<evidence type="ECO:0000313" key="2">
    <source>
        <dbReference type="EMBL" id="KUJ19660.1"/>
    </source>
</evidence>